<reference evidence="2 3" key="1">
    <citation type="journal article" date="2015" name="Genome Announc.">
        <title>Expanding the biotechnology potential of lactobacilli through comparative genomics of 213 strains and associated genera.</title>
        <authorList>
            <person name="Sun Z."/>
            <person name="Harris H.M."/>
            <person name="McCann A."/>
            <person name="Guo C."/>
            <person name="Argimon S."/>
            <person name="Zhang W."/>
            <person name="Yang X."/>
            <person name="Jeffery I.B."/>
            <person name="Cooney J.C."/>
            <person name="Kagawa T.F."/>
            <person name="Liu W."/>
            <person name="Song Y."/>
            <person name="Salvetti E."/>
            <person name="Wrobel A."/>
            <person name="Rasinkangas P."/>
            <person name="Parkhill J."/>
            <person name="Rea M.C."/>
            <person name="O'Sullivan O."/>
            <person name="Ritari J."/>
            <person name="Douillard F.P."/>
            <person name="Paul Ross R."/>
            <person name="Yang R."/>
            <person name="Briner A.E."/>
            <person name="Felis G.E."/>
            <person name="de Vos W.M."/>
            <person name="Barrangou R."/>
            <person name="Klaenhammer T.R."/>
            <person name="Caufield P.W."/>
            <person name="Cui Y."/>
            <person name="Zhang H."/>
            <person name="O'Toole P.W."/>
        </authorList>
    </citation>
    <scope>NUCLEOTIDE SEQUENCE [LARGE SCALE GENOMIC DNA]</scope>
    <source>
        <strain evidence="2 3">DSM 14421</strain>
    </source>
</reference>
<dbReference type="EMBL" id="AZEY01000020">
    <property type="protein sequence ID" value="KRL69064.1"/>
    <property type="molecule type" value="Genomic_DNA"/>
</dbReference>
<evidence type="ECO:0000313" key="2">
    <source>
        <dbReference type="EMBL" id="KRL69064.1"/>
    </source>
</evidence>
<evidence type="ECO:0000256" key="1">
    <source>
        <dbReference type="SAM" id="SignalP"/>
    </source>
</evidence>
<dbReference type="AlphaFoldDB" id="A0A0R1SRZ7"/>
<dbReference type="PATRIC" id="fig|1423739.3.peg.2375"/>
<feature type="signal peptide" evidence="1">
    <location>
        <begin position="1"/>
        <end position="29"/>
    </location>
</feature>
<accession>A0A0R1SRZ7</accession>
<proteinExistence type="predicted"/>
<name>A0A0R1SRZ7_9LACO</name>
<dbReference type="RefSeq" id="WP_057863920.1">
    <property type="nucleotide sequence ID" value="NZ_AZEY01000020.1"/>
</dbReference>
<keyword evidence="1" id="KW-0732">Signal</keyword>
<evidence type="ECO:0000313" key="3">
    <source>
        <dbReference type="Proteomes" id="UP000052013"/>
    </source>
</evidence>
<organism evidence="2 3">
    <name type="scientific">Lentilactobacillus diolivorans DSM 14421</name>
    <dbReference type="NCBI Taxonomy" id="1423739"/>
    <lineage>
        <taxon>Bacteria</taxon>
        <taxon>Bacillati</taxon>
        <taxon>Bacillota</taxon>
        <taxon>Bacilli</taxon>
        <taxon>Lactobacillales</taxon>
        <taxon>Lactobacillaceae</taxon>
        <taxon>Lentilactobacillus</taxon>
    </lineage>
</organism>
<sequence length="262" mass="30080">MKKYAFLTMTIGFLLAGIIFCQSPQLAQAKTNYQIVKRSYMANVAYHPRNPGKNGYVWQTIDHSKVGHNIKKYPNTTWQVSRQYVIKHNGKNAVCYRVQGISPKNNSVKGGYIWRGYLKKGYNPNYTKISDVTVNLMTTNEYQQFIQKSPTQRLTRQVLALFPNSKVTQPMSQYALGNSLAIGEKSYQQISSMPDMQRFLNTPNTLTSPQRLAKIREILKNHGYFGNKLNDQYEIGIVIRNFNLKHPYDTNDLLQGLVIAKK</sequence>
<dbReference type="Proteomes" id="UP000052013">
    <property type="component" value="Unassembled WGS sequence"/>
</dbReference>
<protein>
    <recommendedName>
        <fullName evidence="4">D-alanyl-D-alanine carboxypeptidase</fullName>
    </recommendedName>
</protein>
<evidence type="ECO:0008006" key="4">
    <source>
        <dbReference type="Google" id="ProtNLM"/>
    </source>
</evidence>
<feature type="chain" id="PRO_5006410805" description="D-alanyl-D-alanine carboxypeptidase" evidence="1">
    <location>
        <begin position="30"/>
        <end position="262"/>
    </location>
</feature>
<comment type="caution">
    <text evidence="2">The sequence shown here is derived from an EMBL/GenBank/DDBJ whole genome shotgun (WGS) entry which is preliminary data.</text>
</comment>
<gene>
    <name evidence="2" type="ORF">FC85_GL002284</name>
</gene>